<keyword evidence="2" id="KW-1185">Reference proteome</keyword>
<name>A0A182IGI5_ANOAR</name>
<evidence type="ECO:0000313" key="2">
    <source>
        <dbReference type="Proteomes" id="UP000075840"/>
    </source>
</evidence>
<dbReference type="VEuPathDB" id="VectorBase:AARA014579"/>
<evidence type="ECO:0000313" key="1">
    <source>
        <dbReference type="EnsemblMetazoa" id="AARA014579-PA"/>
    </source>
</evidence>
<dbReference type="Proteomes" id="UP000075840">
    <property type="component" value="Unassembled WGS sequence"/>
</dbReference>
<dbReference type="AlphaFoldDB" id="A0A182IGI5"/>
<dbReference type="EMBL" id="APCN01005504">
    <property type="status" value="NOT_ANNOTATED_CDS"/>
    <property type="molecule type" value="Genomic_DNA"/>
</dbReference>
<proteinExistence type="predicted"/>
<dbReference type="EnsemblMetazoa" id="AARA014579-RA">
    <property type="protein sequence ID" value="AARA014579-PA"/>
    <property type="gene ID" value="AARA014579"/>
</dbReference>
<protein>
    <submittedName>
        <fullName evidence="1">Uncharacterized protein</fullName>
    </submittedName>
</protein>
<sequence length="72" mass="7920">MVWGELLLHITKSRVRCASFDSSCAKGGCFAFCVLVDAALLPSINVQPACAHQPWQEENEHERRAAGVVVYC</sequence>
<reference evidence="1" key="1">
    <citation type="submission" date="2022-08" db="UniProtKB">
        <authorList>
            <consortium name="EnsemblMetazoa"/>
        </authorList>
    </citation>
    <scope>IDENTIFICATION</scope>
    <source>
        <strain evidence="1">Dongola</strain>
    </source>
</reference>
<accession>A0A182IGI5</accession>
<organism evidence="1 2">
    <name type="scientific">Anopheles arabiensis</name>
    <name type="common">Mosquito</name>
    <dbReference type="NCBI Taxonomy" id="7173"/>
    <lineage>
        <taxon>Eukaryota</taxon>
        <taxon>Metazoa</taxon>
        <taxon>Ecdysozoa</taxon>
        <taxon>Arthropoda</taxon>
        <taxon>Hexapoda</taxon>
        <taxon>Insecta</taxon>
        <taxon>Pterygota</taxon>
        <taxon>Neoptera</taxon>
        <taxon>Endopterygota</taxon>
        <taxon>Diptera</taxon>
        <taxon>Nematocera</taxon>
        <taxon>Culicoidea</taxon>
        <taxon>Culicidae</taxon>
        <taxon>Anophelinae</taxon>
        <taxon>Anopheles</taxon>
    </lineage>
</organism>